<dbReference type="FunFam" id="2.40.50.140:FF:000090">
    <property type="entry name" value="Replication protein A subunit"/>
    <property type="match status" value="1"/>
</dbReference>
<dbReference type="Pfam" id="PF04057">
    <property type="entry name" value="Rep-A_N"/>
    <property type="match status" value="1"/>
</dbReference>
<evidence type="ECO:0000256" key="5">
    <source>
        <dbReference type="ARBA" id="ARBA00022771"/>
    </source>
</evidence>
<dbReference type="InterPro" id="IPR047192">
    <property type="entry name" value="Euk_RPA1_DBD_C"/>
</dbReference>
<evidence type="ECO:0000256" key="4">
    <source>
        <dbReference type="ARBA" id="ARBA00022723"/>
    </source>
</evidence>
<keyword evidence="6 9" id="KW-0862">Zinc</keyword>
<keyword evidence="5 9" id="KW-0863">Zinc-finger</keyword>
<gene>
    <name evidence="15" type="ORF">BCV69DRAFT_280749</name>
</gene>
<dbReference type="PANTHER" id="PTHR47165:SF4">
    <property type="entry name" value="OS03G0429900 PROTEIN"/>
    <property type="match status" value="1"/>
</dbReference>
<evidence type="ECO:0000259" key="12">
    <source>
        <dbReference type="Pfam" id="PF04057"/>
    </source>
</evidence>
<feature type="compositionally biased region" description="Low complexity" evidence="10">
    <location>
        <begin position="156"/>
        <end position="170"/>
    </location>
</feature>
<dbReference type="InterPro" id="IPR004365">
    <property type="entry name" value="NA-bd_OB_tRNA"/>
</dbReference>
<keyword evidence="16" id="KW-1185">Reference proteome</keyword>
<evidence type="ECO:0000259" key="11">
    <source>
        <dbReference type="Pfam" id="PF01336"/>
    </source>
</evidence>
<evidence type="ECO:0000259" key="14">
    <source>
        <dbReference type="Pfam" id="PF16900"/>
    </source>
</evidence>
<dbReference type="Pfam" id="PF01336">
    <property type="entry name" value="tRNA_anti-codon"/>
    <property type="match status" value="1"/>
</dbReference>
<dbReference type="EMBL" id="KZ819322">
    <property type="protein sequence ID" value="PWN23133.1"/>
    <property type="molecule type" value="Genomic_DNA"/>
</dbReference>
<evidence type="ECO:0000256" key="7">
    <source>
        <dbReference type="ARBA" id="ARBA00023125"/>
    </source>
</evidence>
<comment type="subcellular location">
    <subcellularLocation>
        <location evidence="1 9">Nucleus</location>
    </subcellularLocation>
</comment>
<dbReference type="GO" id="GO:0007004">
    <property type="term" value="P:telomere maintenance via telomerase"/>
    <property type="evidence" value="ECO:0007669"/>
    <property type="project" value="UniProtKB-ARBA"/>
</dbReference>
<evidence type="ECO:0000256" key="2">
    <source>
        <dbReference type="ARBA" id="ARBA00005690"/>
    </source>
</evidence>
<name>A0A316UGS3_9BASI</name>
<dbReference type="CDD" id="cd04475">
    <property type="entry name" value="RPA1_DBD_B"/>
    <property type="match status" value="1"/>
</dbReference>
<dbReference type="Gene3D" id="2.40.50.140">
    <property type="entry name" value="Nucleic acid-binding proteins"/>
    <property type="match status" value="4"/>
</dbReference>
<dbReference type="CDD" id="cd04476">
    <property type="entry name" value="RPA1_DBD_C"/>
    <property type="match status" value="1"/>
</dbReference>
<dbReference type="FunFam" id="2.40.50.140:FF:000041">
    <property type="entry name" value="Replication protein A subunit"/>
    <property type="match status" value="1"/>
</dbReference>
<dbReference type="PANTHER" id="PTHR47165">
    <property type="entry name" value="OS03G0429900 PROTEIN"/>
    <property type="match status" value="1"/>
</dbReference>
<comment type="subunit">
    <text evidence="9">Component of the heterotrimeric canonical replication protein A complex (RPA).</text>
</comment>
<dbReference type="FunFam" id="2.40.50.140:FF:000064">
    <property type="entry name" value="Replication protein A subunit"/>
    <property type="match status" value="1"/>
</dbReference>
<keyword evidence="4 9" id="KW-0479">Metal-binding</keyword>
<feature type="domain" description="Replication factor A C-terminal" evidence="13">
    <location>
        <begin position="471"/>
        <end position="616"/>
    </location>
</feature>
<dbReference type="CDD" id="cd04474">
    <property type="entry name" value="RPA1_DBD_A"/>
    <property type="match status" value="1"/>
</dbReference>
<dbReference type="OrthoDB" id="1751331at2759"/>
<evidence type="ECO:0000259" key="13">
    <source>
        <dbReference type="Pfam" id="PF08646"/>
    </source>
</evidence>
<dbReference type="GO" id="GO:0005662">
    <property type="term" value="C:DNA replication factor A complex"/>
    <property type="evidence" value="ECO:0007669"/>
    <property type="project" value="UniProtKB-ARBA"/>
</dbReference>
<dbReference type="GO" id="GO:0008270">
    <property type="term" value="F:zinc ion binding"/>
    <property type="evidence" value="ECO:0007669"/>
    <property type="project" value="UniProtKB-KW"/>
</dbReference>
<dbReference type="GO" id="GO:0006310">
    <property type="term" value="P:DNA recombination"/>
    <property type="evidence" value="ECO:0007669"/>
    <property type="project" value="InterPro"/>
</dbReference>
<dbReference type="Pfam" id="PF16900">
    <property type="entry name" value="REPA_OB_2"/>
    <property type="match status" value="1"/>
</dbReference>
<comment type="function">
    <text evidence="9">As part of the replication protein A (RPA/RP-A), a single-stranded DNA-binding heterotrimeric complex, may play an essential role in DNA replication, recombination and repair. Binds and stabilizes single-stranded DNA intermediates, preventing complementary DNA reannealing and recruiting different proteins involved in DNA metabolism.</text>
</comment>
<evidence type="ECO:0000256" key="9">
    <source>
        <dbReference type="RuleBase" id="RU364130"/>
    </source>
</evidence>
<evidence type="ECO:0000313" key="15">
    <source>
        <dbReference type="EMBL" id="PWN23133.1"/>
    </source>
</evidence>
<feature type="domain" description="OB" evidence="11">
    <location>
        <begin position="196"/>
        <end position="277"/>
    </location>
</feature>
<protein>
    <recommendedName>
        <fullName evidence="9">Replication protein A subunit</fullName>
    </recommendedName>
</protein>
<dbReference type="GO" id="GO:0000781">
    <property type="term" value="C:chromosome, telomeric region"/>
    <property type="evidence" value="ECO:0007669"/>
    <property type="project" value="UniProtKB-ARBA"/>
</dbReference>
<keyword evidence="3 9" id="KW-0235">DNA replication</keyword>
<dbReference type="RefSeq" id="XP_025350293.1">
    <property type="nucleotide sequence ID" value="XM_025491719.1"/>
</dbReference>
<dbReference type="NCBIfam" id="TIGR00617">
    <property type="entry name" value="rpa1"/>
    <property type="match status" value="1"/>
</dbReference>
<evidence type="ECO:0000256" key="6">
    <source>
        <dbReference type="ARBA" id="ARBA00022833"/>
    </source>
</evidence>
<dbReference type="Pfam" id="PF08646">
    <property type="entry name" value="Rep_fac-A_C"/>
    <property type="match status" value="1"/>
</dbReference>
<dbReference type="GeneID" id="37013453"/>
<evidence type="ECO:0000256" key="3">
    <source>
        <dbReference type="ARBA" id="ARBA00022705"/>
    </source>
</evidence>
<dbReference type="FunFam" id="2.40.50.140:FF:000117">
    <property type="entry name" value="Replication protein A subunit"/>
    <property type="match status" value="1"/>
</dbReference>
<keyword evidence="7 9" id="KW-0238">DNA-binding</keyword>
<dbReference type="InterPro" id="IPR012340">
    <property type="entry name" value="NA-bd_OB-fold"/>
</dbReference>
<evidence type="ECO:0000256" key="8">
    <source>
        <dbReference type="ARBA" id="ARBA00023242"/>
    </source>
</evidence>
<feature type="domain" description="Replication factor-A protein 1 N-terminal" evidence="12">
    <location>
        <begin position="5"/>
        <end position="107"/>
    </location>
</feature>
<dbReference type="InterPro" id="IPR013955">
    <property type="entry name" value="Rep_factor-A_C"/>
</dbReference>
<dbReference type="AlphaFoldDB" id="A0A316UGS3"/>
<proteinExistence type="inferred from homology"/>
<keyword evidence="8 9" id="KW-0539">Nucleus</keyword>
<dbReference type="GO" id="GO:0006260">
    <property type="term" value="P:DNA replication"/>
    <property type="evidence" value="ECO:0007669"/>
    <property type="project" value="UniProtKB-KW"/>
</dbReference>
<reference evidence="15 16" key="1">
    <citation type="journal article" date="2018" name="Mol. Biol. Evol.">
        <title>Broad Genomic Sampling Reveals a Smut Pathogenic Ancestry of the Fungal Clade Ustilaginomycotina.</title>
        <authorList>
            <person name="Kijpornyongpan T."/>
            <person name="Mondo S.J."/>
            <person name="Barry K."/>
            <person name="Sandor L."/>
            <person name="Lee J."/>
            <person name="Lipzen A."/>
            <person name="Pangilinan J."/>
            <person name="LaButti K."/>
            <person name="Hainaut M."/>
            <person name="Henrissat B."/>
            <person name="Grigoriev I.V."/>
            <person name="Spatafora J.W."/>
            <person name="Aime M.C."/>
        </authorList>
    </citation>
    <scope>NUCLEOTIDE SEQUENCE [LARGE SCALE GENOMIC DNA]</scope>
    <source>
        <strain evidence="15 16">MCA 4718</strain>
    </source>
</reference>
<dbReference type="InterPro" id="IPR031657">
    <property type="entry name" value="REPA_OB_2"/>
</dbReference>
<dbReference type="InterPro" id="IPR004591">
    <property type="entry name" value="Rfa1"/>
</dbReference>
<accession>A0A316UGS3</accession>
<dbReference type="STRING" id="1684307.A0A316UGS3"/>
<dbReference type="InterPro" id="IPR007199">
    <property type="entry name" value="Rep_factor-A_N"/>
</dbReference>
<feature type="domain" description="Replication protein A OB" evidence="14">
    <location>
        <begin position="304"/>
        <end position="402"/>
    </location>
</feature>
<feature type="region of interest" description="Disordered" evidence="10">
    <location>
        <begin position="122"/>
        <end position="176"/>
    </location>
</feature>
<dbReference type="SUPFAM" id="SSF50249">
    <property type="entry name" value="Nucleic acid-binding proteins"/>
    <property type="match status" value="4"/>
</dbReference>
<organism evidence="15 16">
    <name type="scientific">Pseudomicrostroma glucosiphilum</name>
    <dbReference type="NCBI Taxonomy" id="1684307"/>
    <lineage>
        <taxon>Eukaryota</taxon>
        <taxon>Fungi</taxon>
        <taxon>Dikarya</taxon>
        <taxon>Basidiomycota</taxon>
        <taxon>Ustilaginomycotina</taxon>
        <taxon>Exobasidiomycetes</taxon>
        <taxon>Microstromatales</taxon>
        <taxon>Microstromatales incertae sedis</taxon>
        <taxon>Pseudomicrostroma</taxon>
    </lineage>
</organism>
<dbReference type="GO" id="GO:0003677">
    <property type="term" value="F:DNA binding"/>
    <property type="evidence" value="ECO:0007669"/>
    <property type="project" value="UniProtKB-KW"/>
</dbReference>
<feature type="compositionally biased region" description="Low complexity" evidence="10">
    <location>
        <begin position="136"/>
        <end position="146"/>
    </location>
</feature>
<evidence type="ECO:0000313" key="16">
    <source>
        <dbReference type="Proteomes" id="UP000245942"/>
    </source>
</evidence>
<comment type="similarity">
    <text evidence="2 9">Belongs to the replication factor A protein 1 family.</text>
</comment>
<dbReference type="Proteomes" id="UP000245942">
    <property type="component" value="Unassembled WGS sequence"/>
</dbReference>
<sequence length="624" mass="67397">MTTELSTGCIDLMARTTDPSQSVPPEEAICQILSIKKIAATNPQAGDRYRIILSDGVHFAQAMLASQLKHIVETGAIDRNSVVRINQYAANNVQGRRILILLGLDSLGPPLTERIGAPVNWEQSQQNGGANGAAGGAASRPANGAAPKPEAGASNGKPALGGAKPAGTKPLSRGPSMANGAPIYPIEGLSPYQNKWTIKARVTSKSDIKHWSNQRGEGKLFSVNLLDESGEIKATGFNDAVDKFYHLLQENKVFYISKARVNIAKKQFSNLNNEYEIAFENSTEIEECLDATDVPEVKYTFVPIDQLDGVEPNQTCDVIGVVDSIGESNEIISKASQKPITKRELNMADQSGMSVKLTLWGKTAETFDASLDKPIIAFKGVKVSDFGGRSLSMFSSSTMMINPDIPEAHGLRGWYDNEGAGAAGNFKTFAGSGLGGLGAGGGNAGSNMSERRTIAQAKEEGLGMSGEKPDYFNMRATVVYIKQENLSYPACPSQNCNKKVQQEDDGSWRCEKCDATYPAPEYRYILAANVSDHTDAMWLSGFNDIGELLIGMTATELEKIKAESETEFASVLHKATNKMFMFNIRAKQDSFNDMTRVRYTVTKATPVDWAASANELADAIKAQL</sequence>
<evidence type="ECO:0000256" key="10">
    <source>
        <dbReference type="SAM" id="MobiDB-lite"/>
    </source>
</evidence>
<dbReference type="CDD" id="cd04477">
    <property type="entry name" value="RPA1N"/>
    <property type="match status" value="1"/>
</dbReference>
<dbReference type="GO" id="GO:0006281">
    <property type="term" value="P:DNA repair"/>
    <property type="evidence" value="ECO:0007669"/>
    <property type="project" value="InterPro"/>
</dbReference>
<evidence type="ECO:0000256" key="1">
    <source>
        <dbReference type="ARBA" id="ARBA00004123"/>
    </source>
</evidence>